<keyword evidence="5 6" id="KW-0472">Membrane</keyword>
<dbReference type="GO" id="GO:0022857">
    <property type="term" value="F:transmembrane transporter activity"/>
    <property type="evidence" value="ECO:0007669"/>
    <property type="project" value="InterPro"/>
</dbReference>
<accession>A0A965ZFM9</accession>
<evidence type="ECO:0000256" key="3">
    <source>
        <dbReference type="ARBA" id="ARBA00022692"/>
    </source>
</evidence>
<reference evidence="8" key="1">
    <citation type="submission" date="2020-01" db="EMBL/GenBank/DDBJ databases">
        <authorList>
            <person name="Seo Y.L."/>
        </authorList>
    </citation>
    <scope>NUCLEOTIDE SEQUENCE</scope>
    <source>
        <strain evidence="8">R11</strain>
    </source>
</reference>
<evidence type="ECO:0000256" key="6">
    <source>
        <dbReference type="SAM" id="Phobius"/>
    </source>
</evidence>
<dbReference type="InterPro" id="IPR024671">
    <property type="entry name" value="Atg22-like"/>
</dbReference>
<keyword evidence="4 6" id="KW-1133">Transmembrane helix</keyword>
<feature type="transmembrane region" description="Helical" evidence="6">
    <location>
        <begin position="285"/>
        <end position="303"/>
    </location>
</feature>
<evidence type="ECO:0000256" key="1">
    <source>
        <dbReference type="ARBA" id="ARBA00004127"/>
    </source>
</evidence>
<dbReference type="InterPro" id="IPR020846">
    <property type="entry name" value="MFS_dom"/>
</dbReference>
<feature type="transmembrane region" description="Helical" evidence="6">
    <location>
        <begin position="378"/>
        <end position="397"/>
    </location>
</feature>
<dbReference type="Proteomes" id="UP000638732">
    <property type="component" value="Unassembled WGS sequence"/>
</dbReference>
<dbReference type="EMBL" id="WWEO01000042">
    <property type="protein sequence ID" value="NCD70173.1"/>
    <property type="molecule type" value="Genomic_DNA"/>
</dbReference>
<feature type="transmembrane region" description="Helical" evidence="6">
    <location>
        <begin position="315"/>
        <end position="333"/>
    </location>
</feature>
<comment type="subcellular location">
    <subcellularLocation>
        <location evidence="1">Endomembrane system</location>
        <topology evidence="1">Multi-pass membrane protein</topology>
    </subcellularLocation>
</comment>
<dbReference type="PANTHER" id="PTHR23519">
    <property type="entry name" value="AUTOPHAGY-RELATED PROTEIN 22"/>
    <property type="match status" value="1"/>
</dbReference>
<protein>
    <submittedName>
        <fullName evidence="8">MFS transporter</fullName>
    </submittedName>
</protein>
<feature type="transmembrane region" description="Helical" evidence="6">
    <location>
        <begin position="339"/>
        <end position="357"/>
    </location>
</feature>
<dbReference type="AlphaFoldDB" id="A0A965ZFM9"/>
<dbReference type="PROSITE" id="PS50850">
    <property type="entry name" value="MFS"/>
    <property type="match status" value="1"/>
</dbReference>
<evidence type="ECO:0000259" key="7">
    <source>
        <dbReference type="PROSITE" id="PS50850"/>
    </source>
</evidence>
<feature type="transmembrane region" description="Helical" evidence="6">
    <location>
        <begin position="252"/>
        <end position="273"/>
    </location>
</feature>
<dbReference type="Gene3D" id="1.20.1250.20">
    <property type="entry name" value="MFS general substrate transporter like domains"/>
    <property type="match status" value="1"/>
</dbReference>
<evidence type="ECO:0000256" key="2">
    <source>
        <dbReference type="ARBA" id="ARBA00022448"/>
    </source>
</evidence>
<dbReference type="InterPro" id="IPR036259">
    <property type="entry name" value="MFS_trans_sf"/>
</dbReference>
<feature type="transmembrane region" description="Helical" evidence="6">
    <location>
        <begin position="93"/>
        <end position="111"/>
    </location>
</feature>
<feature type="transmembrane region" description="Helical" evidence="6">
    <location>
        <begin position="158"/>
        <end position="177"/>
    </location>
</feature>
<feature type="transmembrane region" description="Helical" evidence="6">
    <location>
        <begin position="117"/>
        <end position="137"/>
    </location>
</feature>
<gene>
    <name evidence="8" type="ORF">GSY63_12465</name>
</gene>
<dbReference type="RefSeq" id="WP_166586137.1">
    <property type="nucleotide sequence ID" value="NZ_WWEO01000042.1"/>
</dbReference>
<feature type="transmembrane region" description="Helical" evidence="6">
    <location>
        <begin position="61"/>
        <end position="81"/>
    </location>
</feature>
<proteinExistence type="predicted"/>
<dbReference type="SUPFAM" id="SSF103473">
    <property type="entry name" value="MFS general substrate transporter"/>
    <property type="match status" value="1"/>
</dbReference>
<dbReference type="Pfam" id="PF11700">
    <property type="entry name" value="ATG22"/>
    <property type="match status" value="1"/>
</dbReference>
<feature type="transmembrane region" description="Helical" evidence="6">
    <location>
        <begin position="21"/>
        <end position="41"/>
    </location>
</feature>
<dbReference type="InterPro" id="IPR050495">
    <property type="entry name" value="ATG22/LtaA_families"/>
</dbReference>
<dbReference type="GO" id="GO:0012505">
    <property type="term" value="C:endomembrane system"/>
    <property type="evidence" value="ECO:0007669"/>
    <property type="project" value="UniProtKB-SubCell"/>
</dbReference>
<feature type="domain" description="Major facilitator superfamily (MFS) profile" evidence="7">
    <location>
        <begin position="248"/>
        <end position="441"/>
    </location>
</feature>
<evidence type="ECO:0000313" key="8">
    <source>
        <dbReference type="EMBL" id="NCD70173.1"/>
    </source>
</evidence>
<organism evidence="8 9">
    <name type="scientific">Mucilaginibacter agri</name>
    <dbReference type="NCBI Taxonomy" id="2695265"/>
    <lineage>
        <taxon>Bacteria</taxon>
        <taxon>Pseudomonadati</taxon>
        <taxon>Bacteroidota</taxon>
        <taxon>Sphingobacteriia</taxon>
        <taxon>Sphingobacteriales</taxon>
        <taxon>Sphingobacteriaceae</taxon>
        <taxon>Mucilaginibacter</taxon>
    </lineage>
</organism>
<evidence type="ECO:0000256" key="5">
    <source>
        <dbReference type="ARBA" id="ARBA00023136"/>
    </source>
</evidence>
<keyword evidence="9" id="KW-1185">Reference proteome</keyword>
<comment type="caution">
    <text evidence="8">The sequence shown here is derived from an EMBL/GenBank/DDBJ whole genome shotgun (WGS) entry which is preliminary data.</text>
</comment>
<keyword evidence="3 6" id="KW-0812">Transmembrane</keyword>
<feature type="transmembrane region" description="Helical" evidence="6">
    <location>
        <begin position="189"/>
        <end position="213"/>
    </location>
</feature>
<dbReference type="PANTHER" id="PTHR23519:SF1">
    <property type="entry name" value="AUTOPHAGY-RELATED PROTEIN 22"/>
    <property type="match status" value="1"/>
</dbReference>
<evidence type="ECO:0000256" key="4">
    <source>
        <dbReference type="ARBA" id="ARBA00022989"/>
    </source>
</evidence>
<sequence length="441" mass="48671">MQAKNNPKTIRAWAMFDWANSSYNLVITSTIFPAYFTAITTTKEHGDVVTFFGYKVINTALSDYVLAAAYLLVVLMLPILTSIADYKGNKKSYMRFFTLMGGLACCCLYFFKLDTLNMSMIFFGIAAIGYCGGFVFYNSYLPQIATLDKQDSVSAKGFTYGYIGSVILQIICFVIVLKPELFGITDGGLPARISFLLVGVWWIGFAQIPFAFLPKGEPNASVSHKYNVISGGFEELGHVWQKLRAMPLLKRYLPAFFFYSMGVQTIMLVAANFGAKELNLPQTSLIAVILVIQLVAIGGATLMSRLSDKYGNVRVLIGVVALWIAVCISAYLITSATQFYMLAVVVGLVMGGIQSLSRSTYSKYLPQDITDTASYFSFYDVTEKLAIVIGLFCFGFIESLTHSMRNSALILGVFFIIGLILLFSLLSAERKSHKNSEISGL</sequence>
<evidence type="ECO:0000313" key="9">
    <source>
        <dbReference type="Proteomes" id="UP000638732"/>
    </source>
</evidence>
<name>A0A965ZFM9_9SPHI</name>
<keyword evidence="2" id="KW-0813">Transport</keyword>
<feature type="transmembrane region" description="Helical" evidence="6">
    <location>
        <begin position="409"/>
        <end position="428"/>
    </location>
</feature>
<reference evidence="8" key="2">
    <citation type="submission" date="2020-10" db="EMBL/GenBank/DDBJ databases">
        <title>Mucilaginibacter sp. nov., isolated from soil.</title>
        <authorList>
            <person name="Jeon C.O."/>
        </authorList>
    </citation>
    <scope>NUCLEOTIDE SEQUENCE</scope>
    <source>
        <strain evidence="8">R11</strain>
    </source>
</reference>